<dbReference type="Proteomes" id="UP000306102">
    <property type="component" value="Unassembled WGS sequence"/>
</dbReference>
<sequence length="154" mass="16615">MTFSKPPYLVDTSMEWHPTNPHVSSISVIHLGIAISKFDFEHNSVIYLCGFGTLRLLRSEFLYRLSMSSSSSSSSSESEQSSSSSSSSDEAQATLKMRVIPDPSASWHPPGSLPTTSHSSSTSHGSVSAGDALASISSIALTIRAQKHHLYKRV</sequence>
<keyword evidence="3" id="KW-1185">Reference proteome</keyword>
<feature type="region of interest" description="Disordered" evidence="1">
    <location>
        <begin position="69"/>
        <end position="126"/>
    </location>
</feature>
<reference evidence="2 3" key="1">
    <citation type="journal article" date="2018" name="Proc. Natl. Acad. Sci. U.S.A.">
        <title>Draft genome sequence of Camellia sinensis var. sinensis provides insights into the evolution of the tea genome and tea quality.</title>
        <authorList>
            <person name="Wei C."/>
            <person name="Yang H."/>
            <person name="Wang S."/>
            <person name="Zhao J."/>
            <person name="Liu C."/>
            <person name="Gao L."/>
            <person name="Xia E."/>
            <person name="Lu Y."/>
            <person name="Tai Y."/>
            <person name="She G."/>
            <person name="Sun J."/>
            <person name="Cao H."/>
            <person name="Tong W."/>
            <person name="Gao Q."/>
            <person name="Li Y."/>
            <person name="Deng W."/>
            <person name="Jiang X."/>
            <person name="Wang W."/>
            <person name="Chen Q."/>
            <person name="Zhang S."/>
            <person name="Li H."/>
            <person name="Wu J."/>
            <person name="Wang P."/>
            <person name="Li P."/>
            <person name="Shi C."/>
            <person name="Zheng F."/>
            <person name="Jian J."/>
            <person name="Huang B."/>
            <person name="Shan D."/>
            <person name="Shi M."/>
            <person name="Fang C."/>
            <person name="Yue Y."/>
            <person name="Li F."/>
            <person name="Li D."/>
            <person name="Wei S."/>
            <person name="Han B."/>
            <person name="Jiang C."/>
            <person name="Yin Y."/>
            <person name="Xia T."/>
            <person name="Zhang Z."/>
            <person name="Bennetzen J.L."/>
            <person name="Zhao S."/>
            <person name="Wan X."/>
        </authorList>
    </citation>
    <scope>NUCLEOTIDE SEQUENCE [LARGE SCALE GENOMIC DNA]</scope>
    <source>
        <strain evidence="3">cv. Shuchazao</strain>
        <tissue evidence="2">Leaf</tissue>
    </source>
</reference>
<evidence type="ECO:0000256" key="1">
    <source>
        <dbReference type="SAM" id="MobiDB-lite"/>
    </source>
</evidence>
<comment type="caution">
    <text evidence="2">The sequence shown here is derived from an EMBL/GenBank/DDBJ whole genome shotgun (WGS) entry which is preliminary data.</text>
</comment>
<accession>A0A4S4EPV0</accession>
<evidence type="ECO:0000313" key="3">
    <source>
        <dbReference type="Proteomes" id="UP000306102"/>
    </source>
</evidence>
<dbReference type="AlphaFoldDB" id="A0A4S4EPV0"/>
<evidence type="ECO:0000313" key="2">
    <source>
        <dbReference type="EMBL" id="THG18773.1"/>
    </source>
</evidence>
<dbReference type="EMBL" id="SDRB02002876">
    <property type="protein sequence ID" value="THG18773.1"/>
    <property type="molecule type" value="Genomic_DNA"/>
</dbReference>
<name>A0A4S4EPV0_CAMSN</name>
<protein>
    <submittedName>
        <fullName evidence="2">Uncharacterized protein</fullName>
    </submittedName>
</protein>
<feature type="compositionally biased region" description="Low complexity" evidence="1">
    <location>
        <begin position="108"/>
        <end position="126"/>
    </location>
</feature>
<organism evidence="2 3">
    <name type="scientific">Camellia sinensis var. sinensis</name>
    <name type="common">China tea</name>
    <dbReference type="NCBI Taxonomy" id="542762"/>
    <lineage>
        <taxon>Eukaryota</taxon>
        <taxon>Viridiplantae</taxon>
        <taxon>Streptophyta</taxon>
        <taxon>Embryophyta</taxon>
        <taxon>Tracheophyta</taxon>
        <taxon>Spermatophyta</taxon>
        <taxon>Magnoliopsida</taxon>
        <taxon>eudicotyledons</taxon>
        <taxon>Gunneridae</taxon>
        <taxon>Pentapetalae</taxon>
        <taxon>asterids</taxon>
        <taxon>Ericales</taxon>
        <taxon>Theaceae</taxon>
        <taxon>Camellia</taxon>
    </lineage>
</organism>
<feature type="compositionally biased region" description="Low complexity" evidence="1">
    <location>
        <begin position="69"/>
        <end position="88"/>
    </location>
</feature>
<proteinExistence type="predicted"/>
<gene>
    <name evidence="2" type="ORF">TEA_012476</name>
</gene>